<accession>A0A454D1Y6</accession>
<evidence type="ECO:0000313" key="1">
    <source>
        <dbReference type="EMBL" id="EKM32675.1"/>
    </source>
</evidence>
<dbReference type="Proteomes" id="UP000008367">
    <property type="component" value="Unassembled WGS sequence"/>
</dbReference>
<reference evidence="1 2" key="1">
    <citation type="submission" date="2012-10" db="EMBL/GenBank/DDBJ databases">
        <title>Genome sequence of Vibrio Cholerae HENC-02.</title>
        <authorList>
            <person name="Eppinger M."/>
            <person name="Hasan N.A."/>
            <person name="Sengamalay N."/>
            <person name="Hine E."/>
            <person name="Su Q."/>
            <person name="Daugherty S.C."/>
            <person name="Young S."/>
            <person name="Sadzewicz L."/>
            <person name="Tallon L."/>
            <person name="Cebula T.A."/>
            <person name="Ravel J."/>
            <person name="Colwell R.R."/>
        </authorList>
    </citation>
    <scope>NUCLEOTIDE SEQUENCE [LARGE SCALE GENOMIC DNA]</scope>
    <source>
        <strain evidence="1 2">HENC-02</strain>
    </source>
</reference>
<name>A0A454D1Y6_VIBHA</name>
<gene>
    <name evidence="1" type="ORF">VCHENC02_1790B</name>
</gene>
<dbReference type="EMBL" id="AJSR01000633">
    <property type="protein sequence ID" value="EKM32675.1"/>
    <property type="molecule type" value="Genomic_DNA"/>
</dbReference>
<feature type="non-terminal residue" evidence="1">
    <location>
        <position position="1"/>
    </location>
</feature>
<evidence type="ECO:0000313" key="2">
    <source>
        <dbReference type="Proteomes" id="UP000008367"/>
    </source>
</evidence>
<dbReference type="AlphaFoldDB" id="A0A454D1Y6"/>
<organism evidence="1 2">
    <name type="scientific">Vibrio harveyi</name>
    <name type="common">Beneckea harveyi</name>
    <dbReference type="NCBI Taxonomy" id="669"/>
    <lineage>
        <taxon>Bacteria</taxon>
        <taxon>Pseudomonadati</taxon>
        <taxon>Pseudomonadota</taxon>
        <taxon>Gammaproteobacteria</taxon>
        <taxon>Vibrionales</taxon>
        <taxon>Vibrionaceae</taxon>
        <taxon>Vibrio</taxon>
    </lineage>
</organism>
<sequence length="16" mass="1596">HIIVTSVGALNLSTNG</sequence>
<proteinExistence type="predicted"/>
<comment type="caution">
    <text evidence="1">The sequence shown here is derived from an EMBL/GenBank/DDBJ whole genome shotgun (WGS) entry which is preliminary data.</text>
</comment>
<protein>
    <submittedName>
        <fullName evidence="1">LysE type translocator family protein</fullName>
    </submittedName>
</protein>